<dbReference type="AlphaFoldDB" id="A0AAU7QVG3"/>
<sequence length="217" mass="23357">MKRTRLWLGILGLVSTSYLIFEPVERLTLAWARLTEFGPYALIALAILNLGRAVTRSALVLVGPAILVTIAVALAYRPEVGSADAVDLAVALAFFGAVALVMSAVTDEQLWTRVMWTGRVAALAALRGRLRAVAVLGEIRVDMLQSQPHGKPVLTAVAVGGRVVVDVPREWRILARPPAGPLLLVREMGRRDLPDMGDADLEVRLVGLGGALELRRS</sequence>
<name>A0AAU7QVG3_9ACTN</name>
<feature type="transmembrane region" description="Helical" evidence="1">
    <location>
        <begin position="29"/>
        <end position="51"/>
    </location>
</feature>
<feature type="transmembrane region" description="Helical" evidence="1">
    <location>
        <begin position="58"/>
        <end position="76"/>
    </location>
</feature>
<proteinExistence type="predicted"/>
<feature type="transmembrane region" description="Helical" evidence="1">
    <location>
        <begin position="88"/>
        <end position="106"/>
    </location>
</feature>
<dbReference type="EMBL" id="CP157974">
    <property type="protein sequence ID" value="XBT80231.1"/>
    <property type="molecule type" value="Genomic_DNA"/>
</dbReference>
<keyword evidence="1" id="KW-1133">Transmembrane helix</keyword>
<reference evidence="2" key="1">
    <citation type="submission" date="2024-06" db="EMBL/GenBank/DDBJ databases">
        <title>Micromonospora sp. strain HUAS YX12 genome sequences.</title>
        <authorList>
            <person name="Mo P."/>
        </authorList>
    </citation>
    <scope>NUCLEOTIDE SEQUENCE</scope>
    <source>
        <strain evidence="2">HUAS YX12</strain>
    </source>
</reference>
<accession>A0AAU7QVG3</accession>
<evidence type="ECO:0000256" key="1">
    <source>
        <dbReference type="SAM" id="Phobius"/>
    </source>
</evidence>
<keyword evidence="1" id="KW-0472">Membrane</keyword>
<protein>
    <recommendedName>
        <fullName evidence="3">Cell wall-active antibiotics response LiaF-like C-terminal domain-containing protein</fullName>
    </recommendedName>
</protein>
<keyword evidence="1" id="KW-0812">Transmembrane</keyword>
<dbReference type="RefSeq" id="WP_349876710.1">
    <property type="nucleotide sequence ID" value="NZ_CP157974.1"/>
</dbReference>
<evidence type="ECO:0008006" key="3">
    <source>
        <dbReference type="Google" id="ProtNLM"/>
    </source>
</evidence>
<organism evidence="2">
    <name type="scientific">Micromonospora sp. HUAS YX12</name>
    <dbReference type="NCBI Taxonomy" id="3156396"/>
    <lineage>
        <taxon>Bacteria</taxon>
        <taxon>Bacillati</taxon>
        <taxon>Actinomycetota</taxon>
        <taxon>Actinomycetes</taxon>
        <taxon>Micromonosporales</taxon>
        <taxon>Micromonosporaceae</taxon>
        <taxon>Micromonospora</taxon>
    </lineage>
</organism>
<evidence type="ECO:0000313" key="2">
    <source>
        <dbReference type="EMBL" id="XBT80231.1"/>
    </source>
</evidence>
<gene>
    <name evidence="2" type="ORF">ABIH81_21605</name>
</gene>